<reference evidence="1" key="1">
    <citation type="journal article" date="2020" name="Nature">
        <title>Giant virus diversity and host interactions through global metagenomics.</title>
        <authorList>
            <person name="Schulz F."/>
            <person name="Roux S."/>
            <person name="Paez-Espino D."/>
            <person name="Jungbluth S."/>
            <person name="Walsh D.A."/>
            <person name="Denef V.J."/>
            <person name="McMahon K.D."/>
            <person name="Konstantinidis K.T."/>
            <person name="Eloe-Fadrosh E.A."/>
            <person name="Kyrpides N.C."/>
            <person name="Woyke T."/>
        </authorList>
    </citation>
    <scope>NUCLEOTIDE SEQUENCE</scope>
    <source>
        <strain evidence="1">GVMAG-M-3300023184-53</strain>
    </source>
</reference>
<protein>
    <submittedName>
        <fullName evidence="1">Uncharacterized protein</fullName>
    </submittedName>
</protein>
<accession>A0A6C0IA16</accession>
<proteinExistence type="predicted"/>
<dbReference type="EMBL" id="MN740137">
    <property type="protein sequence ID" value="QHT89186.1"/>
    <property type="molecule type" value="Genomic_DNA"/>
</dbReference>
<dbReference type="AlphaFoldDB" id="A0A6C0IA16"/>
<evidence type="ECO:0000313" key="1">
    <source>
        <dbReference type="EMBL" id="QHT89186.1"/>
    </source>
</evidence>
<name>A0A6C0IA16_9ZZZZ</name>
<organism evidence="1">
    <name type="scientific">viral metagenome</name>
    <dbReference type="NCBI Taxonomy" id="1070528"/>
    <lineage>
        <taxon>unclassified sequences</taxon>
        <taxon>metagenomes</taxon>
        <taxon>organismal metagenomes</taxon>
    </lineage>
</organism>
<sequence length="116" mass="13200">MIYLILVSLLLIMVILSKSSFTTPAVSKVVYVECDSKGNEISNQKYFVPKKNTIMKLANTEYIKFITFDLPSCYYRLYCSNVNVKGFSSPPIMTYGLMVNTVYKSTTGNFYINVVK</sequence>